<feature type="chain" id="PRO_5014322762" description="DUF2490 domain-containing protein" evidence="1">
    <location>
        <begin position="32"/>
        <end position="237"/>
    </location>
</feature>
<reference evidence="2 3" key="1">
    <citation type="submission" date="2016-05" db="EMBL/GenBank/DDBJ databases">
        <title>Complete genome sequence of Novosphingobium guangzhouense SA925(T).</title>
        <authorList>
            <person name="Sha S."/>
        </authorList>
    </citation>
    <scope>NUCLEOTIDE SEQUENCE [LARGE SCALE GENOMIC DNA]</scope>
    <source>
        <strain evidence="2 3">SA925</strain>
    </source>
</reference>
<gene>
    <name evidence="2" type="ORF">A8V01_02315</name>
</gene>
<organism evidence="2 3">
    <name type="scientific">Novosphingobium guangzhouense</name>
    <dbReference type="NCBI Taxonomy" id="1850347"/>
    <lineage>
        <taxon>Bacteria</taxon>
        <taxon>Pseudomonadati</taxon>
        <taxon>Pseudomonadota</taxon>
        <taxon>Alphaproteobacteria</taxon>
        <taxon>Sphingomonadales</taxon>
        <taxon>Sphingomonadaceae</taxon>
        <taxon>Novosphingobium</taxon>
    </lineage>
</organism>
<sequence length="237" mass="25832">MIPRPFRPAFLALAAAALPPLALTAATPALAETTQDEQAWINLTAMGPIAGDVVYFAEFQPRMGDGISRVEHLLLRGAVGVKLSPSATLYQGYAHIASPIEGARDINEERSFQQLNLALGKPLGGELSSRTRLEQRWRSDGGDMGWRLREMIRYEHPLKSGSDAVNALVYAEGFVALNDTDWGARGGFDQLRSFIGAEVGLPGASTLELGYLNQAIDQTRGRTRVNHVASVTLFYRH</sequence>
<dbReference type="OrthoDB" id="5381041at2"/>
<keyword evidence="1" id="KW-0732">Signal</keyword>
<accession>A0A2K2G601</accession>
<protein>
    <recommendedName>
        <fullName evidence="4">DUF2490 domain-containing protein</fullName>
    </recommendedName>
</protein>
<feature type="signal peptide" evidence="1">
    <location>
        <begin position="1"/>
        <end position="31"/>
    </location>
</feature>
<name>A0A2K2G601_9SPHN</name>
<evidence type="ECO:0000313" key="3">
    <source>
        <dbReference type="Proteomes" id="UP000236327"/>
    </source>
</evidence>
<dbReference type="InterPro" id="IPR019619">
    <property type="entry name" value="DUF2490"/>
</dbReference>
<evidence type="ECO:0000313" key="2">
    <source>
        <dbReference type="EMBL" id="PNU06408.1"/>
    </source>
</evidence>
<evidence type="ECO:0008006" key="4">
    <source>
        <dbReference type="Google" id="ProtNLM"/>
    </source>
</evidence>
<keyword evidence="3" id="KW-1185">Reference proteome</keyword>
<dbReference type="RefSeq" id="WP_103094345.1">
    <property type="nucleotide sequence ID" value="NZ_LYMM01000002.1"/>
</dbReference>
<dbReference type="Pfam" id="PF10677">
    <property type="entry name" value="DUF2490"/>
    <property type="match status" value="1"/>
</dbReference>
<proteinExistence type="predicted"/>
<evidence type="ECO:0000256" key="1">
    <source>
        <dbReference type="SAM" id="SignalP"/>
    </source>
</evidence>
<dbReference type="EMBL" id="LYMM01000002">
    <property type="protein sequence ID" value="PNU06408.1"/>
    <property type="molecule type" value="Genomic_DNA"/>
</dbReference>
<comment type="caution">
    <text evidence="2">The sequence shown here is derived from an EMBL/GenBank/DDBJ whole genome shotgun (WGS) entry which is preliminary data.</text>
</comment>
<dbReference type="Proteomes" id="UP000236327">
    <property type="component" value="Unassembled WGS sequence"/>
</dbReference>
<dbReference type="AlphaFoldDB" id="A0A2K2G601"/>